<dbReference type="InterPro" id="IPR036866">
    <property type="entry name" value="RibonucZ/Hydroxyglut_hydro"/>
</dbReference>
<reference evidence="2" key="1">
    <citation type="submission" date="2019-04" db="EMBL/GenBank/DDBJ databases">
        <title>Evolution of Biomass-Degrading Anaerobic Consortia Revealed by Metagenomics.</title>
        <authorList>
            <person name="Peng X."/>
        </authorList>
    </citation>
    <scope>NUCLEOTIDE SEQUENCE</scope>
    <source>
        <strain evidence="2">SIG14</strain>
    </source>
</reference>
<dbReference type="InterPro" id="IPR001279">
    <property type="entry name" value="Metallo-B-lactamas"/>
</dbReference>
<proteinExistence type="predicted"/>
<comment type="caution">
    <text evidence="2">The sequence shown here is derived from an EMBL/GenBank/DDBJ whole genome shotgun (WGS) entry which is preliminary data.</text>
</comment>
<evidence type="ECO:0000313" key="2">
    <source>
        <dbReference type="EMBL" id="MBE6512312.1"/>
    </source>
</evidence>
<dbReference type="Pfam" id="PF00753">
    <property type="entry name" value="Lactamase_B"/>
    <property type="match status" value="1"/>
</dbReference>
<evidence type="ECO:0000259" key="1">
    <source>
        <dbReference type="SMART" id="SM00849"/>
    </source>
</evidence>
<dbReference type="SMART" id="SM00849">
    <property type="entry name" value="Lactamase_B"/>
    <property type="match status" value="1"/>
</dbReference>
<dbReference type="Gene3D" id="3.60.15.10">
    <property type="entry name" value="Ribonuclease Z/Hydroxyacylglutathione hydrolase-like"/>
    <property type="match status" value="1"/>
</dbReference>
<dbReference type="EMBL" id="SUTG01000013">
    <property type="protein sequence ID" value="MBE6512312.1"/>
    <property type="molecule type" value="Genomic_DNA"/>
</dbReference>
<dbReference type="CDD" id="cd06262">
    <property type="entry name" value="metallo-hydrolase-like_MBL-fold"/>
    <property type="match status" value="1"/>
</dbReference>
<feature type="domain" description="Metallo-beta-lactamase" evidence="1">
    <location>
        <begin position="16"/>
        <end position="194"/>
    </location>
</feature>
<sequence length="215" mass="23651">MEKINNVYCIEGIMADSNSYLIDNTDSDSEYDYILVDTGTGQSNSNLFSKIKEIGIEPDDIDLIVNTHCHFDHVGGNDFFPNAKIAIHKIDAIALRDPDSELTVSSLFGSIVRRHDVDIELEEGDKIANFEVLNTPGHTKGGISLYDGEILISGDTIFSNGGVGRMDIGGDPNDMKASLMRLKDLDVEYLLPGHGPWVNNGNQHIDMSCMMMGIR</sequence>
<dbReference type="AlphaFoldDB" id="A0A8T3VM45"/>
<evidence type="ECO:0000313" key="3">
    <source>
        <dbReference type="Proteomes" id="UP000732619"/>
    </source>
</evidence>
<dbReference type="SUPFAM" id="SSF56281">
    <property type="entry name" value="Metallo-hydrolase/oxidoreductase"/>
    <property type="match status" value="1"/>
</dbReference>
<name>A0A8T3VM45_METOL</name>
<protein>
    <submittedName>
        <fullName evidence="2">MBL fold metallo-hydrolase</fullName>
    </submittedName>
</protein>
<dbReference type="InterPro" id="IPR050855">
    <property type="entry name" value="NDM-1-like"/>
</dbReference>
<dbReference type="PANTHER" id="PTHR42951">
    <property type="entry name" value="METALLO-BETA-LACTAMASE DOMAIN-CONTAINING"/>
    <property type="match status" value="1"/>
</dbReference>
<gene>
    <name evidence="2" type="ORF">E7Z75_04080</name>
</gene>
<dbReference type="Proteomes" id="UP000732619">
    <property type="component" value="Unassembled WGS sequence"/>
</dbReference>
<accession>A0A8T3VM45</accession>
<organism evidence="2 3">
    <name type="scientific">Methanobrevibacter olleyae</name>
    <dbReference type="NCBI Taxonomy" id="294671"/>
    <lineage>
        <taxon>Archaea</taxon>
        <taxon>Methanobacteriati</taxon>
        <taxon>Methanobacteriota</taxon>
        <taxon>Methanomada group</taxon>
        <taxon>Methanobacteria</taxon>
        <taxon>Methanobacteriales</taxon>
        <taxon>Methanobacteriaceae</taxon>
        <taxon>Methanobrevibacter</taxon>
    </lineage>
</organism>